<reference evidence="2" key="1">
    <citation type="submission" date="2020-02" db="EMBL/GenBank/DDBJ databases">
        <authorList>
            <person name="Meier V. D."/>
        </authorList>
    </citation>
    <scope>NUCLEOTIDE SEQUENCE</scope>
    <source>
        <strain evidence="2">AVDCRST_MAG29</strain>
    </source>
</reference>
<feature type="non-terminal residue" evidence="2">
    <location>
        <position position="1"/>
    </location>
</feature>
<evidence type="ECO:0000256" key="1">
    <source>
        <dbReference type="SAM" id="MobiDB-lite"/>
    </source>
</evidence>
<feature type="compositionally biased region" description="Basic and acidic residues" evidence="1">
    <location>
        <begin position="1"/>
        <end position="13"/>
    </location>
</feature>
<gene>
    <name evidence="2" type="ORF">AVDCRST_MAG29-1524</name>
</gene>
<feature type="compositionally biased region" description="Basic residues" evidence="1">
    <location>
        <begin position="69"/>
        <end position="95"/>
    </location>
</feature>
<organism evidence="2">
    <name type="scientific">uncultured Nocardioidaceae bacterium</name>
    <dbReference type="NCBI Taxonomy" id="253824"/>
    <lineage>
        <taxon>Bacteria</taxon>
        <taxon>Bacillati</taxon>
        <taxon>Actinomycetota</taxon>
        <taxon>Actinomycetes</taxon>
        <taxon>Propionibacteriales</taxon>
        <taxon>Nocardioidaceae</taxon>
        <taxon>environmental samples</taxon>
    </lineage>
</organism>
<feature type="non-terminal residue" evidence="2">
    <location>
        <position position="95"/>
    </location>
</feature>
<sequence>EPRGPAGRHRADDQPGAARRQGLRIPRRPAPSAGGVRRRGQAVEEHVAGSARLGPRRPRAAGWFPRPAQPRRHGRRAGLPRRRPPGVARGHARSL</sequence>
<feature type="region of interest" description="Disordered" evidence="1">
    <location>
        <begin position="1"/>
        <end position="95"/>
    </location>
</feature>
<dbReference type="AlphaFoldDB" id="A0A6J4LR20"/>
<name>A0A6J4LR20_9ACTN</name>
<evidence type="ECO:0000313" key="2">
    <source>
        <dbReference type="EMBL" id="CAA9339087.1"/>
    </source>
</evidence>
<proteinExistence type="predicted"/>
<accession>A0A6J4LR20</accession>
<protein>
    <submittedName>
        <fullName evidence="2">Uncharacterized protein</fullName>
    </submittedName>
</protein>
<dbReference type="EMBL" id="CADCUG010000093">
    <property type="protein sequence ID" value="CAA9339087.1"/>
    <property type="molecule type" value="Genomic_DNA"/>
</dbReference>